<evidence type="ECO:0000256" key="4">
    <source>
        <dbReference type="PIRSR" id="PIRSR000705-3"/>
    </source>
</evidence>
<dbReference type="InterPro" id="IPR031314">
    <property type="entry name" value="DNK_dom"/>
</dbReference>
<evidence type="ECO:0000313" key="6">
    <source>
        <dbReference type="EMBL" id="PFT50847.1"/>
    </source>
</evidence>
<dbReference type="GO" id="GO:0005737">
    <property type="term" value="C:cytoplasm"/>
    <property type="evidence" value="ECO:0007669"/>
    <property type="project" value="TreeGrafter"/>
</dbReference>
<dbReference type="EMBL" id="NVCO01000007">
    <property type="protein sequence ID" value="PFT50847.1"/>
    <property type="molecule type" value="Genomic_DNA"/>
</dbReference>
<feature type="binding site" evidence="3">
    <location>
        <position position="85"/>
    </location>
    <ligand>
        <name>substrate</name>
    </ligand>
</feature>
<proteinExistence type="inferred from homology"/>
<dbReference type="Gene3D" id="3.40.50.300">
    <property type="entry name" value="P-loop containing nucleotide triphosphate hydrolases"/>
    <property type="match status" value="1"/>
</dbReference>
<comment type="caution">
    <text evidence="6">The sequence shown here is derived from an EMBL/GenBank/DDBJ whole genome shotgun (WGS) entry which is preliminary data.</text>
</comment>
<dbReference type="Proteomes" id="UP000226106">
    <property type="component" value="Unassembled WGS sequence"/>
</dbReference>
<evidence type="ECO:0000256" key="2">
    <source>
        <dbReference type="PIRSR" id="PIRSR000705-1"/>
    </source>
</evidence>
<keyword evidence="4" id="KW-0067">ATP-binding</keyword>
<dbReference type="SUPFAM" id="SSF52540">
    <property type="entry name" value="P-loop containing nucleoside triphosphate hydrolases"/>
    <property type="match status" value="1"/>
</dbReference>
<keyword evidence="6" id="KW-0808">Transferase</keyword>
<evidence type="ECO:0000256" key="3">
    <source>
        <dbReference type="PIRSR" id="PIRSR000705-2"/>
    </source>
</evidence>
<dbReference type="RefSeq" id="WP_098640134.1">
    <property type="nucleotide sequence ID" value="NZ_NVCO01000007.1"/>
</dbReference>
<dbReference type="GO" id="GO:0005524">
    <property type="term" value="F:ATP binding"/>
    <property type="evidence" value="ECO:0007669"/>
    <property type="project" value="UniProtKB-KW"/>
</dbReference>
<organism evidence="6 7">
    <name type="scientific">Bacillus thuringiensis</name>
    <dbReference type="NCBI Taxonomy" id="1428"/>
    <lineage>
        <taxon>Bacteria</taxon>
        <taxon>Bacillati</taxon>
        <taxon>Bacillota</taxon>
        <taxon>Bacilli</taxon>
        <taxon>Bacillales</taxon>
        <taxon>Bacillaceae</taxon>
        <taxon>Bacillus</taxon>
        <taxon>Bacillus cereus group</taxon>
    </lineage>
</organism>
<sequence length="223" mass="26609">MAIICVGGMISLGKSSMAKLLGETLESEVFYESVDNNPVLERFYTASKEEAEAERLTFLLQLWFLNTRFDSIKKALIHSHNVLDRSIYEDIYFMKRNQQYGRLIGENRITDLEETIYMGLFENMMEELEELPKKSPDLMVYLKGSFETVLYRIKQRGREFELDEKLIEYYRFLWEEYDEWVMKHYKASEVLIIDVDNLDYVHNEKDKEYVVKLVKEKLEELGI</sequence>
<feature type="active site" description="Proton acceptor" evidence="2">
    <location>
        <position position="84"/>
    </location>
</feature>
<reference evidence="6 7" key="1">
    <citation type="submission" date="2017-09" db="EMBL/GenBank/DDBJ databases">
        <title>Large-scale bioinformatics analysis of Bacillus genomes uncovers conserved roles of natural products in bacterial physiology.</title>
        <authorList>
            <consortium name="Agbiome Team Llc"/>
            <person name="Bleich R.M."/>
            <person name="Grubbs K.J."/>
            <person name="Santa Maria K.C."/>
            <person name="Allen S.E."/>
            <person name="Farag S."/>
            <person name="Shank E.A."/>
            <person name="Bowers A."/>
        </authorList>
    </citation>
    <scope>NUCLEOTIDE SEQUENCE [LARGE SCALE GENOMIC DNA]</scope>
    <source>
        <strain evidence="6 7">AFS065400</strain>
    </source>
</reference>
<dbReference type="AlphaFoldDB" id="A0A9X7FXX5"/>
<protein>
    <submittedName>
        <fullName evidence="6">Deoxynucleoside kinase</fullName>
    </submittedName>
</protein>
<feature type="domain" description="Deoxynucleoside kinase" evidence="5">
    <location>
        <begin position="4"/>
        <end position="216"/>
    </location>
</feature>
<name>A0A9X7FXX5_BACTU</name>
<dbReference type="InterPro" id="IPR002624">
    <property type="entry name" value="DCK/DGK"/>
</dbReference>
<feature type="binding site" evidence="3">
    <location>
        <position position="90"/>
    </location>
    <ligand>
        <name>substrate</name>
    </ligand>
</feature>
<evidence type="ECO:0000256" key="1">
    <source>
        <dbReference type="ARBA" id="ARBA00007420"/>
    </source>
</evidence>
<feature type="binding site" evidence="3">
    <location>
        <position position="44"/>
    </location>
    <ligand>
        <name>substrate</name>
    </ligand>
</feature>
<feature type="binding site" evidence="4">
    <location>
        <begin position="8"/>
        <end position="16"/>
    </location>
    <ligand>
        <name>ATP</name>
        <dbReference type="ChEBI" id="CHEBI:30616"/>
    </ligand>
</feature>
<evidence type="ECO:0000313" key="7">
    <source>
        <dbReference type="Proteomes" id="UP000226106"/>
    </source>
</evidence>
<dbReference type="PANTHER" id="PTHR10513:SF35">
    <property type="entry name" value="DEOXYADENOSINE KINASE"/>
    <property type="match status" value="1"/>
</dbReference>
<keyword evidence="6" id="KW-0418">Kinase</keyword>
<dbReference type="CDD" id="cd01673">
    <property type="entry name" value="dNK"/>
    <property type="match status" value="1"/>
</dbReference>
<keyword evidence="4" id="KW-0547">Nucleotide-binding</keyword>
<dbReference type="GO" id="GO:0019136">
    <property type="term" value="F:deoxynucleoside kinase activity"/>
    <property type="evidence" value="ECO:0007669"/>
    <property type="project" value="InterPro"/>
</dbReference>
<accession>A0A9X7FXX5</accession>
<dbReference type="InterPro" id="IPR027417">
    <property type="entry name" value="P-loop_NTPase"/>
</dbReference>
<dbReference type="PANTHER" id="PTHR10513">
    <property type="entry name" value="DEOXYNUCLEOSIDE KINASE"/>
    <property type="match status" value="1"/>
</dbReference>
<feature type="binding site" evidence="3">
    <location>
        <position position="32"/>
    </location>
    <ligand>
        <name>substrate</name>
    </ligand>
</feature>
<feature type="binding site" evidence="3">
    <location>
        <position position="161"/>
    </location>
    <ligand>
        <name>substrate</name>
    </ligand>
</feature>
<gene>
    <name evidence="6" type="ORF">COK72_02235</name>
</gene>
<dbReference type="PIRSF" id="PIRSF000705">
    <property type="entry name" value="DNK"/>
    <property type="match status" value="1"/>
</dbReference>
<comment type="similarity">
    <text evidence="1">Belongs to the DCK/DGK family.</text>
</comment>
<dbReference type="Pfam" id="PF01712">
    <property type="entry name" value="dNK"/>
    <property type="match status" value="1"/>
</dbReference>
<feature type="binding site" evidence="3">
    <location>
        <position position="61"/>
    </location>
    <ligand>
        <name>substrate</name>
    </ligand>
</feature>
<evidence type="ECO:0000259" key="5">
    <source>
        <dbReference type="Pfam" id="PF01712"/>
    </source>
</evidence>
<dbReference type="InterPro" id="IPR050566">
    <property type="entry name" value="Deoxyribonucleoside_kinase"/>
</dbReference>
<feature type="binding site" evidence="4">
    <location>
        <begin position="152"/>
        <end position="156"/>
    </location>
    <ligand>
        <name>ATP</name>
        <dbReference type="ChEBI" id="CHEBI:30616"/>
    </ligand>
</feature>